<comment type="function">
    <text evidence="5">May play a role in anterograde transport of membrane proteins from the endoplasmic reticulum to the Golgi.</text>
</comment>
<protein>
    <recommendedName>
        <fullName evidence="5">Endoplasmic reticulum transmembrane protein</fullName>
    </recommendedName>
</protein>
<dbReference type="InterPro" id="IPR040463">
    <property type="entry name" value="BAP29/BAP31_N"/>
</dbReference>
<keyword evidence="4 5" id="KW-0472">Membrane</keyword>
<dbReference type="PANTHER" id="PTHR12701">
    <property type="entry name" value="BCR-ASSOCIATED PROTEIN, BAP"/>
    <property type="match status" value="1"/>
</dbReference>
<keyword evidence="5" id="KW-0813">Transport</keyword>
<reference evidence="8 9" key="1">
    <citation type="journal article" date="2015" name="Sci. Rep.">
        <title>Genome of the facultative scuticociliatosis pathogen Pseudocohnilembus persalinus provides insight into its virulence through horizontal gene transfer.</title>
        <authorList>
            <person name="Xiong J."/>
            <person name="Wang G."/>
            <person name="Cheng J."/>
            <person name="Tian M."/>
            <person name="Pan X."/>
            <person name="Warren A."/>
            <person name="Jiang C."/>
            <person name="Yuan D."/>
            <person name="Miao W."/>
        </authorList>
    </citation>
    <scope>NUCLEOTIDE SEQUENCE [LARGE SCALE GENOMIC DNA]</scope>
    <source>
        <strain evidence="8">36N120E</strain>
    </source>
</reference>
<evidence type="ECO:0000256" key="1">
    <source>
        <dbReference type="ARBA" id="ARBA00004141"/>
    </source>
</evidence>
<feature type="compositionally biased region" description="Basic and acidic residues" evidence="6">
    <location>
        <begin position="292"/>
        <end position="324"/>
    </location>
</feature>
<evidence type="ECO:0000313" key="9">
    <source>
        <dbReference type="Proteomes" id="UP000054937"/>
    </source>
</evidence>
<dbReference type="Pfam" id="PF05529">
    <property type="entry name" value="Bap31"/>
    <property type="match status" value="1"/>
</dbReference>
<comment type="subcellular location">
    <subcellularLocation>
        <location evidence="5">Endoplasmic reticulum membrane</location>
        <topology evidence="5">Multi-pass membrane protein</topology>
    </subcellularLocation>
    <subcellularLocation>
        <location evidence="1">Membrane</location>
        <topology evidence="1">Multi-pass membrane protein</topology>
    </subcellularLocation>
</comment>
<keyword evidence="2 5" id="KW-0812">Transmembrane</keyword>
<dbReference type="GO" id="GO:0006888">
    <property type="term" value="P:endoplasmic reticulum to Golgi vesicle-mediated transport"/>
    <property type="evidence" value="ECO:0007669"/>
    <property type="project" value="UniProtKB-UniRule"/>
</dbReference>
<evidence type="ECO:0000256" key="6">
    <source>
        <dbReference type="SAM" id="MobiDB-lite"/>
    </source>
</evidence>
<dbReference type="Proteomes" id="UP000054937">
    <property type="component" value="Unassembled WGS sequence"/>
</dbReference>
<keyword evidence="3 5" id="KW-1133">Transmembrane helix</keyword>
<gene>
    <name evidence="8" type="ORF">PPERSA_01117</name>
</gene>
<comment type="caution">
    <text evidence="8">The sequence shown here is derived from an EMBL/GenBank/DDBJ whole genome shotgun (WGS) entry which is preliminary data.</text>
</comment>
<evidence type="ECO:0000313" key="8">
    <source>
        <dbReference type="EMBL" id="KRX06039.1"/>
    </source>
</evidence>
<dbReference type="GO" id="GO:0070973">
    <property type="term" value="P:protein localization to endoplasmic reticulum exit site"/>
    <property type="evidence" value="ECO:0007669"/>
    <property type="project" value="UniProtKB-UniRule"/>
</dbReference>
<evidence type="ECO:0000256" key="2">
    <source>
        <dbReference type="ARBA" id="ARBA00022692"/>
    </source>
</evidence>
<dbReference type="GO" id="GO:0005789">
    <property type="term" value="C:endoplasmic reticulum membrane"/>
    <property type="evidence" value="ECO:0007669"/>
    <property type="project" value="UniProtKB-SubCell"/>
</dbReference>
<dbReference type="GO" id="GO:0006886">
    <property type="term" value="P:intracellular protein transport"/>
    <property type="evidence" value="ECO:0007669"/>
    <property type="project" value="UniProtKB-UniRule"/>
</dbReference>
<feature type="transmembrane region" description="Helical" evidence="5">
    <location>
        <begin position="192"/>
        <end position="210"/>
    </location>
</feature>
<sequence length="324" mass="37893">MTLSSFDGGINNKYIQDDPLSKKCQNYKRQNSQSLDNLLINKHTSQDVDFYIHENLQKKQNNKSEASQLETLMYDVQTNIENINSIQKYQFGENVTLNQETQDKCLQNMHQNQFQQITQEINSNQHFDTSSTNFAHNLDEKSSQNYILQQILTFIFAEALLFLLMTLPFLDKLSHKCVKFFIKARSLEVLRIAYRLIAFSILIAFFYSIYAGLTYKEQTKTIKQRDFGANTTDNDANAIKMFRAQRDIYIYGIFVFLYYANLSMTKLIIKVQDIQTKISKAEIQLNQSQQQEAEKETKLPKDGQKELAKEIQTKQKEVESKKDR</sequence>
<comment type="similarity">
    <text evidence="5">Belongs to the BCAP29/BCAP31 family.</text>
</comment>
<feature type="transmembrane region" description="Helical" evidence="5">
    <location>
        <begin position="151"/>
        <end position="171"/>
    </location>
</feature>
<dbReference type="InterPro" id="IPR008417">
    <property type="entry name" value="BAP29/BAP31"/>
</dbReference>
<evidence type="ECO:0000256" key="3">
    <source>
        <dbReference type="ARBA" id="ARBA00022989"/>
    </source>
</evidence>
<accession>A0A0V0QUW2</accession>
<dbReference type="EMBL" id="LDAU01000102">
    <property type="protein sequence ID" value="KRX06039.1"/>
    <property type="molecule type" value="Genomic_DNA"/>
</dbReference>
<evidence type="ECO:0000256" key="5">
    <source>
        <dbReference type="RuleBase" id="RU367026"/>
    </source>
</evidence>
<keyword evidence="5" id="KW-0653">Protein transport</keyword>
<keyword evidence="5" id="KW-0931">ER-Golgi transport</keyword>
<proteinExistence type="inferred from homology"/>
<dbReference type="InParanoid" id="A0A0V0QUW2"/>
<evidence type="ECO:0000259" key="7">
    <source>
        <dbReference type="Pfam" id="PF05529"/>
    </source>
</evidence>
<name>A0A0V0QUW2_PSEPJ</name>
<feature type="transmembrane region" description="Helical" evidence="5">
    <location>
        <begin position="248"/>
        <end position="269"/>
    </location>
</feature>
<dbReference type="AlphaFoldDB" id="A0A0V0QUW2"/>
<keyword evidence="9" id="KW-1185">Reference proteome</keyword>
<keyword evidence="5" id="KW-0256">Endoplasmic reticulum</keyword>
<dbReference type="PANTHER" id="PTHR12701:SF20">
    <property type="entry name" value="ENDOPLASMIC RETICULUM TRANSMEMBRANE PROTEIN"/>
    <property type="match status" value="1"/>
</dbReference>
<feature type="region of interest" description="Disordered" evidence="6">
    <location>
        <begin position="287"/>
        <end position="324"/>
    </location>
</feature>
<feature type="domain" description="BAP29/BAP31 transmembrane" evidence="7">
    <location>
        <begin position="151"/>
        <end position="278"/>
    </location>
</feature>
<organism evidence="8 9">
    <name type="scientific">Pseudocohnilembus persalinus</name>
    <name type="common">Ciliate</name>
    <dbReference type="NCBI Taxonomy" id="266149"/>
    <lineage>
        <taxon>Eukaryota</taxon>
        <taxon>Sar</taxon>
        <taxon>Alveolata</taxon>
        <taxon>Ciliophora</taxon>
        <taxon>Intramacronucleata</taxon>
        <taxon>Oligohymenophorea</taxon>
        <taxon>Scuticociliatia</taxon>
        <taxon>Philasterida</taxon>
        <taxon>Pseudocohnilembidae</taxon>
        <taxon>Pseudocohnilembus</taxon>
    </lineage>
</organism>
<evidence type="ECO:0000256" key="4">
    <source>
        <dbReference type="ARBA" id="ARBA00023136"/>
    </source>
</evidence>